<dbReference type="GO" id="GO:0006813">
    <property type="term" value="P:potassium ion transport"/>
    <property type="evidence" value="ECO:0007669"/>
    <property type="project" value="InterPro"/>
</dbReference>
<accession>A0A8S4SA45</accession>
<keyword evidence="4" id="KW-0735">Signal-anchor</keyword>
<dbReference type="GO" id="GO:0006814">
    <property type="term" value="P:sodium ion transport"/>
    <property type="evidence" value="ECO:0007669"/>
    <property type="project" value="InterPro"/>
</dbReference>
<dbReference type="GO" id="GO:0005890">
    <property type="term" value="C:sodium:potassium-exchanging ATPase complex"/>
    <property type="evidence" value="ECO:0007669"/>
    <property type="project" value="InterPro"/>
</dbReference>
<comment type="caution">
    <text evidence="9">The sequence shown here is derived from an EMBL/GenBank/DDBJ whole genome shotgun (WGS) entry which is preliminary data.</text>
</comment>
<evidence type="ECO:0000256" key="5">
    <source>
        <dbReference type="ARBA" id="ARBA00022989"/>
    </source>
</evidence>
<feature type="region of interest" description="Disordered" evidence="7">
    <location>
        <begin position="1"/>
        <end position="33"/>
    </location>
</feature>
<dbReference type="OrthoDB" id="5912413at2759"/>
<evidence type="ECO:0000256" key="8">
    <source>
        <dbReference type="SAM" id="Phobius"/>
    </source>
</evidence>
<dbReference type="InterPro" id="IPR000402">
    <property type="entry name" value="Na/K_ATPase_sub_beta"/>
</dbReference>
<sequence length="194" mass="22361">MDKKTRNKHPSLPVPGSSKKVPNAPLHEEEVGEPPKRSWRKRCCRYMYDRNTKKFCGRTCKSWLYILVYTVMYLIFLSTYTLIFLYGSLLVIKYLDAYQMVEKTDLLTYAADGIGLSATPTSLNAMPLIWYRNEQQEYQKYVKSLESLLIIGVVPVALRTTEDSGRPSTKKTVAQGKKKKESNNGRAMRRGWFA</sequence>
<evidence type="ECO:0000256" key="4">
    <source>
        <dbReference type="ARBA" id="ARBA00022968"/>
    </source>
</evidence>
<keyword evidence="6 8" id="KW-0472">Membrane</keyword>
<proteinExistence type="inferred from homology"/>
<name>A0A8S4SA45_9NEOP</name>
<evidence type="ECO:0000313" key="9">
    <source>
        <dbReference type="EMBL" id="CAH2261915.1"/>
    </source>
</evidence>
<feature type="region of interest" description="Disordered" evidence="7">
    <location>
        <begin position="162"/>
        <end position="187"/>
    </location>
</feature>
<evidence type="ECO:0000256" key="1">
    <source>
        <dbReference type="ARBA" id="ARBA00004606"/>
    </source>
</evidence>
<organism evidence="9 10">
    <name type="scientific">Pararge aegeria aegeria</name>
    <dbReference type="NCBI Taxonomy" id="348720"/>
    <lineage>
        <taxon>Eukaryota</taxon>
        <taxon>Metazoa</taxon>
        <taxon>Ecdysozoa</taxon>
        <taxon>Arthropoda</taxon>
        <taxon>Hexapoda</taxon>
        <taxon>Insecta</taxon>
        <taxon>Pterygota</taxon>
        <taxon>Neoptera</taxon>
        <taxon>Endopterygota</taxon>
        <taxon>Lepidoptera</taxon>
        <taxon>Glossata</taxon>
        <taxon>Ditrysia</taxon>
        <taxon>Papilionoidea</taxon>
        <taxon>Nymphalidae</taxon>
        <taxon>Satyrinae</taxon>
        <taxon>Satyrini</taxon>
        <taxon>Parargina</taxon>
        <taxon>Pararge</taxon>
    </lineage>
</organism>
<keyword evidence="3 8" id="KW-0812">Transmembrane</keyword>
<dbReference type="EMBL" id="CAKXAJ010026208">
    <property type="protein sequence ID" value="CAH2261915.1"/>
    <property type="molecule type" value="Genomic_DNA"/>
</dbReference>
<dbReference type="InterPro" id="IPR038702">
    <property type="entry name" value="Na/K_ATPase_sub_beta_sf"/>
</dbReference>
<comment type="subcellular location">
    <subcellularLocation>
        <location evidence="1">Membrane</location>
        <topology evidence="1">Single-pass type II membrane protein</topology>
    </subcellularLocation>
</comment>
<dbReference type="Proteomes" id="UP000838756">
    <property type="component" value="Unassembled WGS sequence"/>
</dbReference>
<dbReference type="Gene3D" id="2.60.40.1660">
    <property type="entry name" value="Na, k-atpase alpha subunit"/>
    <property type="match status" value="1"/>
</dbReference>
<keyword evidence="5 8" id="KW-1133">Transmembrane helix</keyword>
<protein>
    <submittedName>
        <fullName evidence="9">Jg6990 protein</fullName>
    </submittedName>
</protein>
<feature type="transmembrane region" description="Helical" evidence="8">
    <location>
        <begin position="63"/>
        <end position="86"/>
    </location>
</feature>
<evidence type="ECO:0000256" key="2">
    <source>
        <dbReference type="ARBA" id="ARBA00005876"/>
    </source>
</evidence>
<comment type="similarity">
    <text evidence="2">Belongs to the X(+)/potassium ATPases subunit beta family.</text>
</comment>
<reference evidence="9" key="1">
    <citation type="submission" date="2022-03" db="EMBL/GenBank/DDBJ databases">
        <authorList>
            <person name="Lindestad O."/>
        </authorList>
    </citation>
    <scope>NUCLEOTIDE SEQUENCE</scope>
</reference>
<evidence type="ECO:0000256" key="3">
    <source>
        <dbReference type="ARBA" id="ARBA00022692"/>
    </source>
</evidence>
<evidence type="ECO:0000256" key="7">
    <source>
        <dbReference type="SAM" id="MobiDB-lite"/>
    </source>
</evidence>
<dbReference type="Pfam" id="PF00287">
    <property type="entry name" value="Na_K-ATPase"/>
    <property type="match status" value="1"/>
</dbReference>
<keyword evidence="10" id="KW-1185">Reference proteome</keyword>
<evidence type="ECO:0000313" key="10">
    <source>
        <dbReference type="Proteomes" id="UP000838756"/>
    </source>
</evidence>
<gene>
    <name evidence="9" type="primary">jg6990</name>
    <name evidence="9" type="ORF">PAEG_LOCUS24043</name>
</gene>
<evidence type="ECO:0000256" key="6">
    <source>
        <dbReference type="ARBA" id="ARBA00023136"/>
    </source>
</evidence>
<dbReference type="AlphaFoldDB" id="A0A8S4SA45"/>